<gene>
    <name evidence="1" type="ORF">Aiant_39460</name>
</gene>
<evidence type="ECO:0000313" key="1">
    <source>
        <dbReference type="EMBL" id="BCJ43289.1"/>
    </source>
</evidence>
<accession>A0ABM7LVN2</accession>
<organism evidence="1 2">
    <name type="scientific">Actinoplanes ianthinogenes</name>
    <dbReference type="NCBI Taxonomy" id="122358"/>
    <lineage>
        <taxon>Bacteria</taxon>
        <taxon>Bacillati</taxon>
        <taxon>Actinomycetota</taxon>
        <taxon>Actinomycetes</taxon>
        <taxon>Micromonosporales</taxon>
        <taxon>Micromonosporaceae</taxon>
        <taxon>Actinoplanes</taxon>
    </lineage>
</organism>
<proteinExistence type="predicted"/>
<name>A0ABM7LVN2_9ACTN</name>
<dbReference type="Proteomes" id="UP000676967">
    <property type="component" value="Chromosome"/>
</dbReference>
<evidence type="ECO:0000313" key="2">
    <source>
        <dbReference type="Proteomes" id="UP000676967"/>
    </source>
</evidence>
<dbReference type="EMBL" id="AP023356">
    <property type="protein sequence ID" value="BCJ43289.1"/>
    <property type="molecule type" value="Genomic_DNA"/>
</dbReference>
<reference evidence="1 2" key="1">
    <citation type="submission" date="2020-08" db="EMBL/GenBank/DDBJ databases">
        <title>Whole genome shotgun sequence of Actinoplanes ianthinogenes NBRC 13996.</title>
        <authorList>
            <person name="Komaki H."/>
            <person name="Tamura T."/>
        </authorList>
    </citation>
    <scope>NUCLEOTIDE SEQUENCE [LARGE SCALE GENOMIC DNA]</scope>
    <source>
        <strain evidence="1 2">NBRC 13996</strain>
    </source>
</reference>
<keyword evidence="2" id="KW-1185">Reference proteome</keyword>
<sequence length="104" mass="11563">MANFISAYLARRNDEEASLYICKEGGDLKDLNAFRAKIEEAERNNSVKIVVSWRDLSVQSSGDHATATVTIVRSVDNGSAESFDSWRFELVDEDGWRVCSAVAT</sequence>
<protein>
    <submittedName>
        <fullName evidence="1">Uncharacterized protein</fullName>
    </submittedName>
</protein>